<organism evidence="1 2">
    <name type="scientific">Nonomuraea turkmeniaca</name>
    <dbReference type="NCBI Taxonomy" id="103838"/>
    <lineage>
        <taxon>Bacteria</taxon>
        <taxon>Bacillati</taxon>
        <taxon>Actinomycetota</taxon>
        <taxon>Actinomycetes</taxon>
        <taxon>Streptosporangiales</taxon>
        <taxon>Streptosporangiaceae</taxon>
        <taxon>Nonomuraea</taxon>
    </lineage>
</organism>
<dbReference type="OrthoDB" id="3540160at2"/>
<keyword evidence="2" id="KW-1185">Reference proteome</keyword>
<name>A0A5S4EZS8_9ACTN</name>
<dbReference type="Proteomes" id="UP000309128">
    <property type="component" value="Unassembled WGS sequence"/>
</dbReference>
<dbReference type="RefSeq" id="WP_138672787.1">
    <property type="nucleotide sequence ID" value="NZ_VCKY01000255.1"/>
</dbReference>
<sequence>MDSESLAAAGLLAALSRASEILAGLRHPFVRSELFSYFLPDAGARIGTTVTLPDGREVRFEVSITALPATFLVEGSITVESDALLELPRKSLPSIRDGLAVFDDYVEEVTAPAARLIDQLLDEIV</sequence>
<evidence type="ECO:0000313" key="1">
    <source>
        <dbReference type="EMBL" id="TMR09051.1"/>
    </source>
</evidence>
<proteinExistence type="predicted"/>
<comment type="caution">
    <text evidence="1">The sequence shown here is derived from an EMBL/GenBank/DDBJ whole genome shotgun (WGS) entry which is preliminary data.</text>
</comment>
<dbReference type="EMBL" id="VCKY01000255">
    <property type="protein sequence ID" value="TMR09051.1"/>
    <property type="molecule type" value="Genomic_DNA"/>
</dbReference>
<dbReference type="AlphaFoldDB" id="A0A5S4EZS8"/>
<reference evidence="1 2" key="1">
    <citation type="submission" date="2019-05" db="EMBL/GenBank/DDBJ databases">
        <title>Draft genome sequence of Nonomuraea turkmeniaca DSM 43926.</title>
        <authorList>
            <person name="Saricaoglu S."/>
            <person name="Isik K."/>
        </authorList>
    </citation>
    <scope>NUCLEOTIDE SEQUENCE [LARGE SCALE GENOMIC DNA]</scope>
    <source>
        <strain evidence="1 2">DSM 43926</strain>
    </source>
</reference>
<accession>A0A5S4EZS8</accession>
<evidence type="ECO:0000313" key="2">
    <source>
        <dbReference type="Proteomes" id="UP000309128"/>
    </source>
</evidence>
<protein>
    <submittedName>
        <fullName evidence="1">Uncharacterized protein</fullName>
    </submittedName>
</protein>
<gene>
    <name evidence="1" type="ORF">ETD86_45195</name>
</gene>